<evidence type="ECO:0000313" key="2">
    <source>
        <dbReference type="EMBL" id="OKA30469.1"/>
    </source>
</evidence>
<dbReference type="RefSeq" id="WP_073519157.1">
    <property type="nucleotide sequence ID" value="NZ_MPON01000037.1"/>
</dbReference>
<gene>
    <name evidence="2" type="ORF">BJR07_29825</name>
</gene>
<name>A0A1Q4L0N8_BACCE</name>
<feature type="region of interest" description="Disordered" evidence="1">
    <location>
        <begin position="48"/>
        <end position="72"/>
    </location>
</feature>
<protein>
    <submittedName>
        <fullName evidence="2">Uncharacterized protein</fullName>
    </submittedName>
</protein>
<comment type="caution">
    <text evidence="2">The sequence shown here is derived from an EMBL/GenBank/DDBJ whole genome shotgun (WGS) entry which is preliminary data.</text>
</comment>
<organism evidence="2 3">
    <name type="scientific">Bacillus cereus</name>
    <dbReference type="NCBI Taxonomy" id="1396"/>
    <lineage>
        <taxon>Bacteria</taxon>
        <taxon>Bacillati</taxon>
        <taxon>Bacillota</taxon>
        <taxon>Bacilli</taxon>
        <taxon>Bacillales</taxon>
        <taxon>Bacillaceae</taxon>
        <taxon>Bacillus</taxon>
        <taxon>Bacillus cereus group</taxon>
    </lineage>
</organism>
<accession>A0A1Q4L0N8</accession>
<dbReference type="Proteomes" id="UP000186535">
    <property type="component" value="Unassembled WGS sequence"/>
</dbReference>
<sequence>MKQQYTDYKENVYGQFQSLLLFMDQLLNQGKNFESILPPTYEDAVAANVESPKEKQNSQFKQGTWWKPEQHA</sequence>
<reference evidence="2 3" key="1">
    <citation type="submission" date="2016-11" db="EMBL/GenBank/DDBJ databases">
        <title>Identification of Bacillus cereus isolated from egg-white.</title>
        <authorList>
            <person name="Soni A."/>
            <person name="Oey I."/>
            <person name="Silcock P."/>
            <person name="Bremer P."/>
        </authorList>
    </citation>
    <scope>NUCLEOTIDE SEQUENCE [LARGE SCALE GENOMIC DNA]</scope>
    <source>
        <strain evidence="2 3">NZAS03</strain>
    </source>
</reference>
<evidence type="ECO:0000256" key="1">
    <source>
        <dbReference type="SAM" id="MobiDB-lite"/>
    </source>
</evidence>
<proteinExistence type="predicted"/>
<dbReference type="EMBL" id="MPON01000037">
    <property type="protein sequence ID" value="OKA30469.1"/>
    <property type="molecule type" value="Genomic_DNA"/>
</dbReference>
<evidence type="ECO:0000313" key="3">
    <source>
        <dbReference type="Proteomes" id="UP000186535"/>
    </source>
</evidence>
<dbReference type="AlphaFoldDB" id="A0A1Q4L0N8"/>